<sequence>MSVWSLPGSVVVLSVVFPRPSSLPFLFRKPILLFAWVPDPPLLSLYTQDSTVTSSLLPPLFGSHPILNPEQASLLDYKVPS</sequence>
<organism evidence="1 2">
    <name type="scientific">Aspergillus luchuensis (strain CBS 106.47)</name>
    <dbReference type="NCBI Taxonomy" id="1137211"/>
    <lineage>
        <taxon>Eukaryota</taxon>
        <taxon>Fungi</taxon>
        <taxon>Dikarya</taxon>
        <taxon>Ascomycota</taxon>
        <taxon>Pezizomycotina</taxon>
        <taxon>Eurotiomycetes</taxon>
        <taxon>Eurotiomycetidae</taxon>
        <taxon>Eurotiales</taxon>
        <taxon>Aspergillaceae</taxon>
        <taxon>Aspergillus</taxon>
        <taxon>Aspergillus subgen. Circumdati</taxon>
    </lineage>
</organism>
<evidence type="ECO:0000313" key="2">
    <source>
        <dbReference type="Proteomes" id="UP000184063"/>
    </source>
</evidence>
<proteinExistence type="predicted"/>
<dbReference type="AlphaFoldDB" id="A0A1M3TB90"/>
<dbReference type="EMBL" id="KV878245">
    <property type="protein sequence ID" value="OJZ83953.1"/>
    <property type="molecule type" value="Genomic_DNA"/>
</dbReference>
<evidence type="ECO:0000313" key="1">
    <source>
        <dbReference type="EMBL" id="OJZ83953.1"/>
    </source>
</evidence>
<accession>A0A1M3TB90</accession>
<dbReference type="VEuPathDB" id="FungiDB:ASPFODRAFT_167703"/>
<gene>
    <name evidence="1" type="ORF">ASPFODRAFT_167703</name>
</gene>
<name>A0A1M3TB90_ASPLC</name>
<dbReference type="Proteomes" id="UP000184063">
    <property type="component" value="Unassembled WGS sequence"/>
</dbReference>
<reference evidence="2" key="1">
    <citation type="journal article" date="2017" name="Genome Biol.">
        <title>Comparative genomics reveals high biological diversity and specific adaptations in the industrially and medically important fungal genus Aspergillus.</title>
        <authorList>
            <person name="de Vries R.P."/>
            <person name="Riley R."/>
            <person name="Wiebenga A."/>
            <person name="Aguilar-Osorio G."/>
            <person name="Amillis S."/>
            <person name="Uchima C.A."/>
            <person name="Anderluh G."/>
            <person name="Asadollahi M."/>
            <person name="Askin M."/>
            <person name="Barry K."/>
            <person name="Battaglia E."/>
            <person name="Bayram O."/>
            <person name="Benocci T."/>
            <person name="Braus-Stromeyer S.A."/>
            <person name="Caldana C."/>
            <person name="Canovas D."/>
            <person name="Cerqueira G.C."/>
            <person name="Chen F."/>
            <person name="Chen W."/>
            <person name="Choi C."/>
            <person name="Clum A."/>
            <person name="Dos Santos R.A."/>
            <person name="Damasio A.R."/>
            <person name="Diallinas G."/>
            <person name="Emri T."/>
            <person name="Fekete E."/>
            <person name="Flipphi M."/>
            <person name="Freyberg S."/>
            <person name="Gallo A."/>
            <person name="Gournas C."/>
            <person name="Habgood R."/>
            <person name="Hainaut M."/>
            <person name="Harispe M.L."/>
            <person name="Henrissat B."/>
            <person name="Hilden K.S."/>
            <person name="Hope R."/>
            <person name="Hossain A."/>
            <person name="Karabika E."/>
            <person name="Karaffa L."/>
            <person name="Karanyi Z."/>
            <person name="Krasevec N."/>
            <person name="Kuo A."/>
            <person name="Kusch H."/>
            <person name="LaButti K."/>
            <person name="Lagendijk E.L."/>
            <person name="Lapidus A."/>
            <person name="Levasseur A."/>
            <person name="Lindquist E."/>
            <person name="Lipzen A."/>
            <person name="Logrieco A.F."/>
            <person name="MacCabe A."/>
            <person name="Maekelae M.R."/>
            <person name="Malavazi I."/>
            <person name="Melin P."/>
            <person name="Meyer V."/>
            <person name="Mielnichuk N."/>
            <person name="Miskei M."/>
            <person name="Molnar A.P."/>
            <person name="Mule G."/>
            <person name="Ngan C.Y."/>
            <person name="Orejas M."/>
            <person name="Orosz E."/>
            <person name="Ouedraogo J.P."/>
            <person name="Overkamp K.M."/>
            <person name="Park H.-S."/>
            <person name="Perrone G."/>
            <person name="Piumi F."/>
            <person name="Punt P.J."/>
            <person name="Ram A.F."/>
            <person name="Ramon A."/>
            <person name="Rauscher S."/>
            <person name="Record E."/>
            <person name="Riano-Pachon D.M."/>
            <person name="Robert V."/>
            <person name="Roehrig J."/>
            <person name="Ruller R."/>
            <person name="Salamov A."/>
            <person name="Salih N.S."/>
            <person name="Samson R.A."/>
            <person name="Sandor E."/>
            <person name="Sanguinetti M."/>
            <person name="Schuetze T."/>
            <person name="Sepcic K."/>
            <person name="Shelest E."/>
            <person name="Sherlock G."/>
            <person name="Sophianopoulou V."/>
            <person name="Squina F.M."/>
            <person name="Sun H."/>
            <person name="Susca A."/>
            <person name="Todd R.B."/>
            <person name="Tsang A."/>
            <person name="Unkles S.E."/>
            <person name="van de Wiele N."/>
            <person name="van Rossen-Uffink D."/>
            <person name="Oliveira J.V."/>
            <person name="Vesth T.C."/>
            <person name="Visser J."/>
            <person name="Yu J.-H."/>
            <person name="Zhou M."/>
            <person name="Andersen M.R."/>
            <person name="Archer D.B."/>
            <person name="Baker S.E."/>
            <person name="Benoit I."/>
            <person name="Brakhage A.A."/>
            <person name="Braus G.H."/>
            <person name="Fischer R."/>
            <person name="Frisvad J.C."/>
            <person name="Goldman G.H."/>
            <person name="Houbraken J."/>
            <person name="Oakley B."/>
            <person name="Pocsi I."/>
            <person name="Scazzocchio C."/>
            <person name="Seiboth B."/>
            <person name="vanKuyk P.A."/>
            <person name="Wortman J."/>
            <person name="Dyer P.S."/>
            <person name="Grigoriev I.V."/>
        </authorList>
    </citation>
    <scope>NUCLEOTIDE SEQUENCE [LARGE SCALE GENOMIC DNA]</scope>
    <source>
        <strain evidence="2">CBS 106.47</strain>
    </source>
</reference>
<protein>
    <submittedName>
        <fullName evidence="1">Uncharacterized protein</fullName>
    </submittedName>
</protein>